<protein>
    <submittedName>
        <fullName evidence="1">DUF4250 domain-containing protein</fullName>
    </submittedName>
</protein>
<dbReference type="InterPro" id="IPR025346">
    <property type="entry name" value="DUF4250"/>
</dbReference>
<dbReference type="RefSeq" id="WP_021986214.1">
    <property type="nucleotide sequence ID" value="NZ_CP060632.1"/>
</dbReference>
<dbReference type="KEGG" id="wcp:H9Q76_11690"/>
<dbReference type="AlphaFoldDB" id="A0A7G9FLD2"/>
<name>A0A7G9FLD2_9FIRM</name>
<organism evidence="1 2">
    <name type="scientific">Wujia chipingensis</name>
    <dbReference type="NCBI Taxonomy" id="2763670"/>
    <lineage>
        <taxon>Bacteria</taxon>
        <taxon>Bacillati</taxon>
        <taxon>Bacillota</taxon>
        <taxon>Clostridia</taxon>
        <taxon>Lachnospirales</taxon>
        <taxon>Lachnospiraceae</taxon>
        <taxon>Wujia</taxon>
    </lineage>
</organism>
<keyword evidence="2" id="KW-1185">Reference proteome</keyword>
<gene>
    <name evidence="1" type="ORF">H9Q76_11690</name>
</gene>
<proteinExistence type="predicted"/>
<dbReference type="EMBL" id="CP060632">
    <property type="protein sequence ID" value="QNL99363.1"/>
    <property type="molecule type" value="Genomic_DNA"/>
</dbReference>
<accession>A0A7G9FLD2</accession>
<evidence type="ECO:0000313" key="1">
    <source>
        <dbReference type="EMBL" id="QNL99363.1"/>
    </source>
</evidence>
<reference evidence="1 2" key="1">
    <citation type="submission" date="2020-08" db="EMBL/GenBank/DDBJ databases">
        <authorList>
            <person name="Liu C."/>
            <person name="Sun Q."/>
        </authorList>
    </citation>
    <scope>NUCLEOTIDE SEQUENCE [LARGE SCALE GENOMIC DNA]</scope>
    <source>
        <strain evidence="1 2">NSJ-4</strain>
    </source>
</reference>
<sequence length="61" mass="7198">MAIENLPKDPMMLLSFVNTRLRDDGINLDSFCLQFRTAREDLEQKLAAVDYKYDDKLNRFV</sequence>
<evidence type="ECO:0000313" key="2">
    <source>
        <dbReference type="Proteomes" id="UP000515819"/>
    </source>
</evidence>
<dbReference type="Pfam" id="PF14056">
    <property type="entry name" value="DUF4250"/>
    <property type="match status" value="1"/>
</dbReference>
<dbReference type="Proteomes" id="UP000515819">
    <property type="component" value="Chromosome"/>
</dbReference>